<evidence type="ECO:0000256" key="3">
    <source>
        <dbReference type="ARBA" id="ARBA00023125"/>
    </source>
</evidence>
<evidence type="ECO:0000256" key="6">
    <source>
        <dbReference type="SAM" id="MobiDB-lite"/>
    </source>
</evidence>
<feature type="domain" description="B-block binding subunit of TFIIIC" evidence="7">
    <location>
        <begin position="149"/>
        <end position="214"/>
    </location>
</feature>
<evidence type="ECO:0000256" key="5">
    <source>
        <dbReference type="ARBA" id="ARBA00023242"/>
    </source>
</evidence>
<keyword evidence="5" id="KW-0539">Nucleus</keyword>
<feature type="compositionally biased region" description="Polar residues" evidence="6">
    <location>
        <begin position="1651"/>
        <end position="1660"/>
    </location>
</feature>
<sequence>MDELLHHCLRELSFDGDLGCNASRLKDFVAGFYSQSGASGLQNPDDAFCSFVWSLVVQQPTVVVGLLPEGVTSEVWVAPQTSAKRKAKATGQEHVETTPARLEPITDAKIQPLEELVRLYGDRLRIAVEPDAIFAAVTGSHIRSSRMSPMVYTALQIITRGRDDGVTVVELGQKSKYDQKTCFYLVRQLTEMDLVAKVRRGGVGTHFCIHKYFYDRSPSWKAIREEESRSQEATRPKQEGDDVDDDDELSSIPSLDFTQIDSRHLSSLPLVKARVIKLLKASKNSIHASNNMLLTLGFTNPTKTDRRFFQSRIRELIQQGVIEKVLVPSNRKKSGSSSSVKCFRLVTEDGHNDMDGAVVVKTDDDKEDDLLSAEGGVKANITIHKQILDLLEETGTVGLTLNELSVALNNFDKRTIELLLSRAEKSQPPQHLADIGIAGLMETNGRERRHRYYTIAAYQKLVAAEKLDKSAAGYNEIDLSHCGEFLELKPSDFYEQGSELARFQDTFTRATKLGKVSKKQYKNPILADGTVKQGRPRKDQSNPAPAEKKTKGRKRKRSLEPEPDVQDDPQYQSKRTKAQNAAAIGEEDNQNQAGIDVAEDPAPVSQSASAAVPPRKRGRPPKRKAEAVAHPALTTAKRIRGRAGASAAGVDAAVDTELPLPEEHIPREIHPPPPTDPSPHLPTPTEPSESCEGQAEDVIATSAEEVAELPRPPEPLQSPPPASASTRSKGRVNVSHLRRENEILRVIEEAGGIVNIQTKEFYEAHIALLDSLTKIGEPTSAPVGTRTDKRTATLTIDSLERKGKVKQLKTSVATHTGLNKPATIVYLPQTQRESLNAFLASIARGSQPTASMSSVVKLDQPLEYGADPTASARGILPLQFLQLELPGDSKKEKWSKNAARANQLFGQDDSTIREILLTERTTVGQLYGFIVGKAARAREFHLSTLRLMENGPSSSYILPGSRIIDFQYFCNDIPTGAYTQFVSALSHSDPLTAFFRTEEGPRTPVKDLPQDLHTTLQVGRSRSRTRILDVLEFLRELQLVVPLKPSSSESAWITCDPHNNHPGAFDISTDTDWTTSTPHAAPTYWYFKAEAPVHLWHVSESEPPVWRTVPIGSSAAAQEYWGLLRSACTDTLSLDTIAGGISGNRVFNATIGRSLRRSASWNADYVLTWHQMKFLEKSIDIATGNTVLDETDENTKTSQLKRLSWVTSAPQTIVERYLQTASSRLHGEKEKIRSKDKEQRRLKRLEESRSSIAKKAEEAKMNKEREWSALLARIYPGDIIRVKSRLERVHHRFMLSGSTRDVSKWEKEVLDAIREAEVAATRLLRGSARRLGFRPNANGLPTVPDSASSLAPTIQALIDQQEPLLAQGLYKRRSKSKKRSAEEAVPESEKKPLRRHRFQWNKDYDELAQDASVIIRARCRNLPRLDWAALEQVFPAVLRNTVRQRLSTLREVPGNESYLRRLEDRWFELWLMHRGTDELPDDYPESPNDFDLIHHIEFLRRNVDKNALRVGFGQEKVAIINIVPDNIQQLLSEYTVVEELPVTTTWDFVWNSAVEEGREKRLLTQSIVQQVEPLPTPPPQDPDEVILAEAALKMVMGSPSESYDCDIASALLRNVGEELVSNATHKLLARGVLSKLQRDPQKQKPGRQLKISDNNQSSLGGSIPRETYQDANSLLESIHVVNDWRDWPLTATDGDAMALIQLVSDNQAQFTIDTSQARAARDALDWNSKRADDDQIETEILVKYTVDNISDACVIDQQEAAIDKDAMDTSLDAIHAVTEGGMPACCRKSSHSGVVDCVACLNEVRHSLHAQLAEEEKQVLAQLLSIVKGYGVNGCPKEAIKSLEIDDKLEVPPGIFQKILDGDIPLAHWVGYTSLKLVAAEFIKEWTVVVNEQPVVRVFPRRWLSIHGSKIADFWQAAQRAICALVVFRPGISQVSTIAEVVFESSPSLSRKSGGDQVEIADCIRSTRGTGVACFYAIRGVPSPPTPTFTGSRVGHAIG</sequence>
<protein>
    <submittedName>
        <fullName evidence="9">Uncharacterized protein</fullName>
    </submittedName>
</protein>
<feature type="compositionally biased region" description="Pro residues" evidence="6">
    <location>
        <begin position="671"/>
        <end position="685"/>
    </location>
</feature>
<dbReference type="EMBL" id="ML210146">
    <property type="protein sequence ID" value="TFK30753.1"/>
    <property type="molecule type" value="Genomic_DNA"/>
</dbReference>
<dbReference type="STRING" id="230819.A0A5C3LF25"/>
<keyword evidence="3" id="KW-0238">DNA-binding</keyword>
<comment type="subcellular location">
    <subcellularLocation>
        <location evidence="1">Nucleus</location>
    </subcellularLocation>
</comment>
<keyword evidence="2" id="KW-0597">Phosphoprotein</keyword>
<organism evidence="9 10">
    <name type="scientific">Coprinopsis marcescibilis</name>
    <name type="common">Agaric fungus</name>
    <name type="synonym">Psathyrella marcescibilis</name>
    <dbReference type="NCBI Taxonomy" id="230819"/>
    <lineage>
        <taxon>Eukaryota</taxon>
        <taxon>Fungi</taxon>
        <taxon>Dikarya</taxon>
        <taxon>Basidiomycota</taxon>
        <taxon>Agaricomycotina</taxon>
        <taxon>Agaricomycetes</taxon>
        <taxon>Agaricomycetidae</taxon>
        <taxon>Agaricales</taxon>
        <taxon>Agaricineae</taxon>
        <taxon>Psathyrellaceae</taxon>
        <taxon>Coprinopsis</taxon>
    </lineage>
</organism>
<feature type="compositionally biased region" description="Basic and acidic residues" evidence="6">
    <location>
        <begin position="1379"/>
        <end position="1391"/>
    </location>
</feature>
<dbReference type="InterPro" id="IPR007309">
    <property type="entry name" value="TFIIIC_Bblock-bd"/>
</dbReference>
<evidence type="ECO:0000259" key="7">
    <source>
        <dbReference type="Pfam" id="PF04182"/>
    </source>
</evidence>
<feature type="region of interest" description="Disordered" evidence="6">
    <location>
        <begin position="224"/>
        <end position="247"/>
    </location>
</feature>
<dbReference type="GO" id="GO:0000127">
    <property type="term" value="C:transcription factor TFIIIC complex"/>
    <property type="evidence" value="ECO:0007669"/>
    <property type="project" value="InterPro"/>
</dbReference>
<feature type="region of interest" description="Disordered" evidence="6">
    <location>
        <begin position="524"/>
        <end position="650"/>
    </location>
</feature>
<feature type="compositionally biased region" description="Pro residues" evidence="6">
    <location>
        <begin position="710"/>
        <end position="722"/>
    </location>
</feature>
<dbReference type="InterPro" id="IPR046488">
    <property type="entry name" value="Sfc3/Tfc3_C"/>
</dbReference>
<evidence type="ECO:0000259" key="8">
    <source>
        <dbReference type="Pfam" id="PF20222"/>
    </source>
</evidence>
<evidence type="ECO:0000256" key="2">
    <source>
        <dbReference type="ARBA" id="ARBA00022553"/>
    </source>
</evidence>
<dbReference type="Pfam" id="PF20222">
    <property type="entry name" value="DUF6581"/>
    <property type="match status" value="1"/>
</dbReference>
<dbReference type="CDD" id="cd16169">
    <property type="entry name" value="Tau138_eWH"/>
    <property type="match status" value="1"/>
</dbReference>
<feature type="region of interest" description="Disordered" evidence="6">
    <location>
        <begin position="1637"/>
        <end position="1665"/>
    </location>
</feature>
<dbReference type="InterPro" id="IPR044210">
    <property type="entry name" value="Tfc3-like"/>
</dbReference>
<dbReference type="GO" id="GO:0003677">
    <property type="term" value="F:DNA binding"/>
    <property type="evidence" value="ECO:0007669"/>
    <property type="project" value="UniProtKB-KW"/>
</dbReference>
<feature type="domain" description="Transcription factor tau subunit sfc3/Tfc3 C-terminal" evidence="8">
    <location>
        <begin position="1394"/>
        <end position="1746"/>
    </location>
</feature>
<dbReference type="GO" id="GO:0005634">
    <property type="term" value="C:nucleus"/>
    <property type="evidence" value="ECO:0007669"/>
    <property type="project" value="UniProtKB-SubCell"/>
</dbReference>
<proteinExistence type="predicted"/>
<feature type="compositionally biased region" description="Low complexity" evidence="6">
    <location>
        <begin position="601"/>
        <end position="613"/>
    </location>
</feature>
<keyword evidence="4" id="KW-0804">Transcription</keyword>
<dbReference type="GO" id="GO:0042791">
    <property type="term" value="P:5S class rRNA transcription by RNA polymerase III"/>
    <property type="evidence" value="ECO:0007669"/>
    <property type="project" value="TreeGrafter"/>
</dbReference>
<feature type="region of interest" description="Disordered" evidence="6">
    <location>
        <begin position="707"/>
        <end position="734"/>
    </location>
</feature>
<reference evidence="9 10" key="1">
    <citation type="journal article" date="2019" name="Nat. Ecol. Evol.">
        <title>Megaphylogeny resolves global patterns of mushroom evolution.</title>
        <authorList>
            <person name="Varga T."/>
            <person name="Krizsan K."/>
            <person name="Foldi C."/>
            <person name="Dima B."/>
            <person name="Sanchez-Garcia M."/>
            <person name="Sanchez-Ramirez S."/>
            <person name="Szollosi G.J."/>
            <person name="Szarkandi J.G."/>
            <person name="Papp V."/>
            <person name="Albert L."/>
            <person name="Andreopoulos W."/>
            <person name="Angelini C."/>
            <person name="Antonin V."/>
            <person name="Barry K.W."/>
            <person name="Bougher N.L."/>
            <person name="Buchanan P."/>
            <person name="Buyck B."/>
            <person name="Bense V."/>
            <person name="Catcheside P."/>
            <person name="Chovatia M."/>
            <person name="Cooper J."/>
            <person name="Damon W."/>
            <person name="Desjardin D."/>
            <person name="Finy P."/>
            <person name="Geml J."/>
            <person name="Haridas S."/>
            <person name="Hughes K."/>
            <person name="Justo A."/>
            <person name="Karasinski D."/>
            <person name="Kautmanova I."/>
            <person name="Kiss B."/>
            <person name="Kocsube S."/>
            <person name="Kotiranta H."/>
            <person name="LaButti K.M."/>
            <person name="Lechner B.E."/>
            <person name="Liimatainen K."/>
            <person name="Lipzen A."/>
            <person name="Lukacs Z."/>
            <person name="Mihaltcheva S."/>
            <person name="Morgado L.N."/>
            <person name="Niskanen T."/>
            <person name="Noordeloos M.E."/>
            <person name="Ohm R.A."/>
            <person name="Ortiz-Santana B."/>
            <person name="Ovrebo C."/>
            <person name="Racz N."/>
            <person name="Riley R."/>
            <person name="Savchenko A."/>
            <person name="Shiryaev A."/>
            <person name="Soop K."/>
            <person name="Spirin V."/>
            <person name="Szebenyi C."/>
            <person name="Tomsovsky M."/>
            <person name="Tulloss R.E."/>
            <person name="Uehling J."/>
            <person name="Grigoriev I.V."/>
            <person name="Vagvolgyi C."/>
            <person name="Papp T."/>
            <person name="Martin F.M."/>
            <person name="Miettinen O."/>
            <person name="Hibbett D.S."/>
            <person name="Nagy L.G."/>
        </authorList>
    </citation>
    <scope>NUCLEOTIDE SEQUENCE [LARGE SCALE GENOMIC DNA]</scope>
    <source>
        <strain evidence="9 10">CBS 121175</strain>
    </source>
</reference>
<dbReference type="OrthoDB" id="68020at2759"/>
<dbReference type="PANTHER" id="PTHR15180">
    <property type="entry name" value="GENERAL TRANSCRIPTION FACTOR 3C POLYPEPTIDE 1"/>
    <property type="match status" value="1"/>
</dbReference>
<dbReference type="GO" id="GO:0006384">
    <property type="term" value="P:transcription initiation at RNA polymerase III promoter"/>
    <property type="evidence" value="ECO:0007669"/>
    <property type="project" value="InterPro"/>
</dbReference>
<dbReference type="Pfam" id="PF04182">
    <property type="entry name" value="B-block_TFIIIC"/>
    <property type="match status" value="1"/>
</dbReference>
<feature type="region of interest" description="Disordered" evidence="6">
    <location>
        <begin position="664"/>
        <end position="695"/>
    </location>
</feature>
<keyword evidence="10" id="KW-1185">Reference proteome</keyword>
<feature type="region of interest" description="Disordered" evidence="6">
    <location>
        <begin position="1372"/>
        <end position="1392"/>
    </location>
</feature>
<dbReference type="PANTHER" id="PTHR15180:SF1">
    <property type="entry name" value="GENERAL TRANSCRIPTION FACTOR 3C POLYPEPTIDE 1"/>
    <property type="match status" value="1"/>
</dbReference>
<feature type="region of interest" description="Disordered" evidence="6">
    <location>
        <begin position="1225"/>
        <end position="1247"/>
    </location>
</feature>
<accession>A0A5C3LF25</accession>
<feature type="compositionally biased region" description="Basic and acidic residues" evidence="6">
    <location>
        <begin position="224"/>
        <end position="240"/>
    </location>
</feature>
<gene>
    <name evidence="9" type="ORF">FA15DRAFT_580399</name>
</gene>
<name>A0A5C3LF25_COPMA</name>
<evidence type="ECO:0000313" key="9">
    <source>
        <dbReference type="EMBL" id="TFK30753.1"/>
    </source>
</evidence>
<evidence type="ECO:0000256" key="4">
    <source>
        <dbReference type="ARBA" id="ARBA00023163"/>
    </source>
</evidence>
<dbReference type="Proteomes" id="UP000307440">
    <property type="component" value="Unassembled WGS sequence"/>
</dbReference>
<evidence type="ECO:0000313" key="10">
    <source>
        <dbReference type="Proteomes" id="UP000307440"/>
    </source>
</evidence>
<evidence type="ECO:0000256" key="1">
    <source>
        <dbReference type="ARBA" id="ARBA00004123"/>
    </source>
</evidence>
<dbReference type="InterPro" id="IPR035625">
    <property type="entry name" value="Tfc3-like_eWH"/>
</dbReference>